<dbReference type="Gene3D" id="2.120.10.30">
    <property type="entry name" value="TolB, C-terminal domain"/>
    <property type="match status" value="1"/>
</dbReference>
<proteinExistence type="inferred from homology"/>
<keyword evidence="3" id="KW-1185">Reference proteome</keyword>
<dbReference type="InterPro" id="IPR011659">
    <property type="entry name" value="WD40"/>
</dbReference>
<comment type="similarity">
    <text evidence="1">Belongs to the TolB family.</text>
</comment>
<reference evidence="2 3" key="1">
    <citation type="submission" date="2021-02" db="EMBL/GenBank/DDBJ databases">
        <title>De Novo genome assembly of isolated myxobacteria.</title>
        <authorList>
            <person name="Stevens D.C."/>
        </authorList>
    </citation>
    <scope>NUCLEOTIDE SEQUENCE [LARGE SCALE GENOMIC DNA]</scope>
    <source>
        <strain evidence="3">SCPEA02</strain>
    </source>
</reference>
<dbReference type="InterPro" id="IPR011042">
    <property type="entry name" value="6-blade_b-propeller_TolB-like"/>
</dbReference>
<dbReference type="RefSeq" id="WP_206726062.1">
    <property type="nucleotide sequence ID" value="NZ_CP071090.1"/>
</dbReference>
<protein>
    <submittedName>
        <fullName evidence="2">PD40 domain-containing protein</fullName>
    </submittedName>
</protein>
<evidence type="ECO:0000313" key="2">
    <source>
        <dbReference type="EMBL" id="QSQ24500.1"/>
    </source>
</evidence>
<dbReference type="SUPFAM" id="SSF82171">
    <property type="entry name" value="DPP6 N-terminal domain-like"/>
    <property type="match status" value="1"/>
</dbReference>
<name>A0ABX7P0A9_9BACT</name>
<evidence type="ECO:0000256" key="1">
    <source>
        <dbReference type="ARBA" id="ARBA00009820"/>
    </source>
</evidence>
<gene>
    <name evidence="2" type="ORF">JY651_05980</name>
</gene>
<dbReference type="PANTHER" id="PTHR36842">
    <property type="entry name" value="PROTEIN TOLB HOMOLOG"/>
    <property type="match status" value="1"/>
</dbReference>
<dbReference type="Proteomes" id="UP000662747">
    <property type="component" value="Chromosome"/>
</dbReference>
<evidence type="ECO:0000313" key="3">
    <source>
        <dbReference type="Proteomes" id="UP000662747"/>
    </source>
</evidence>
<dbReference type="EMBL" id="CP071090">
    <property type="protein sequence ID" value="QSQ24500.1"/>
    <property type="molecule type" value="Genomic_DNA"/>
</dbReference>
<organism evidence="2 3">
    <name type="scientific">Pyxidicoccus parkwayensis</name>
    <dbReference type="NCBI Taxonomy" id="2813578"/>
    <lineage>
        <taxon>Bacteria</taxon>
        <taxon>Pseudomonadati</taxon>
        <taxon>Myxococcota</taxon>
        <taxon>Myxococcia</taxon>
        <taxon>Myxococcales</taxon>
        <taxon>Cystobacterineae</taxon>
        <taxon>Myxococcaceae</taxon>
        <taxon>Pyxidicoccus</taxon>
    </lineage>
</organism>
<sequence length="281" mass="31294">MIVAPLILALIAAGPVSPERYLAFGNSEGWVALEVHSRKVERIRIPAPYQAKTLTISTDGEHVVFTSHDEAARNDLLYRWDWRKGASPVRIGDEQGFHADPAISPDGKWVYFAHHPRMGGPPGMHQPEANAQLYRVRLDGQNLTALSNEKGCHLSPSFRPDGELIYVHTLCSVTQKSLRLMKNGVVLPDILATEELNEPSFSPDGKRLVFVSRNGPHALLKEWNSMGRPARVVHQYLLREGSRGRAQYGRDAREILFQNEDSVMRLAGAAATRLFSFGDVP</sequence>
<accession>A0ABX7P0A9</accession>
<dbReference type="Pfam" id="PF07676">
    <property type="entry name" value="PD40"/>
    <property type="match status" value="2"/>
</dbReference>